<dbReference type="OrthoDB" id="5990014at2759"/>
<dbReference type="PROSITE" id="PS50016">
    <property type="entry name" value="ZF_PHD_2"/>
    <property type="match status" value="1"/>
</dbReference>
<dbReference type="InterPro" id="IPR011011">
    <property type="entry name" value="Znf_FYVE_PHD"/>
</dbReference>
<organism evidence="1 2">
    <name type="scientific">Paramuricea clavata</name>
    <name type="common">Red gorgonian</name>
    <name type="synonym">Violescent sea-whip</name>
    <dbReference type="NCBI Taxonomy" id="317549"/>
    <lineage>
        <taxon>Eukaryota</taxon>
        <taxon>Metazoa</taxon>
        <taxon>Cnidaria</taxon>
        <taxon>Anthozoa</taxon>
        <taxon>Octocorallia</taxon>
        <taxon>Malacalcyonacea</taxon>
        <taxon>Plexauridae</taxon>
        <taxon>Paramuricea</taxon>
    </lineage>
</organism>
<dbReference type="PROSITE" id="PS01359">
    <property type="entry name" value="ZF_PHD_1"/>
    <property type="match status" value="1"/>
</dbReference>
<reference evidence="1" key="1">
    <citation type="submission" date="2020-04" db="EMBL/GenBank/DDBJ databases">
        <authorList>
            <person name="Alioto T."/>
            <person name="Alioto T."/>
            <person name="Gomez Garrido J."/>
        </authorList>
    </citation>
    <scope>NUCLEOTIDE SEQUENCE</scope>
    <source>
        <strain evidence="1">A484AB</strain>
    </source>
</reference>
<dbReference type="SUPFAM" id="SSF57903">
    <property type="entry name" value="FYVE/PHD zinc finger"/>
    <property type="match status" value="1"/>
</dbReference>
<dbReference type="Proteomes" id="UP001152795">
    <property type="component" value="Unassembled WGS sequence"/>
</dbReference>
<dbReference type="InterPro" id="IPR019786">
    <property type="entry name" value="Zinc_finger_PHD-type_CS"/>
</dbReference>
<dbReference type="Gene3D" id="3.30.40.10">
    <property type="entry name" value="Zinc/RING finger domain, C3HC4 (zinc finger)"/>
    <property type="match status" value="1"/>
</dbReference>
<dbReference type="AlphaFoldDB" id="A0A7D9IVL0"/>
<dbReference type="Pfam" id="PF00628">
    <property type="entry name" value="PHD"/>
    <property type="match status" value="1"/>
</dbReference>
<gene>
    <name evidence="1" type="ORF">PACLA_8A057630</name>
</gene>
<name>A0A7D9IVL0_PARCT</name>
<evidence type="ECO:0000313" key="2">
    <source>
        <dbReference type="Proteomes" id="UP001152795"/>
    </source>
</evidence>
<accession>A0A7D9IVL0</accession>
<proteinExistence type="predicted"/>
<evidence type="ECO:0000313" key="1">
    <source>
        <dbReference type="EMBL" id="CAB4014400.1"/>
    </source>
</evidence>
<sequence length="235" mass="26588">NQQNHTEEVVITSPISHSEVTQLSITESQHHSNIENVEIQPDKSVPLADVNTTQPQAVCSQIKIPPVMPKRGRPKGADLTVIGIPRKRKEKKSSGKDKPTPFMKKQATDKDKVMLSWLLSKDDVTSALSGDIIDETAVEVRPEKVHPGLIDENVNVSRLRPYFNKDAWLLVNQIIAQVRQDPTWLCNVCKCDVEEDCVSCDSCLNWFHFECVTLKNAPNAKYWFCRKCHSLCKNK</sequence>
<comment type="caution">
    <text evidence="1">The sequence shown here is derived from an EMBL/GenBank/DDBJ whole genome shotgun (WGS) entry which is preliminary data.</text>
</comment>
<dbReference type="EMBL" id="CACRXK020008286">
    <property type="protein sequence ID" value="CAB4014400.1"/>
    <property type="molecule type" value="Genomic_DNA"/>
</dbReference>
<dbReference type="InterPro" id="IPR019787">
    <property type="entry name" value="Znf_PHD-finger"/>
</dbReference>
<dbReference type="SMART" id="SM00249">
    <property type="entry name" value="PHD"/>
    <property type="match status" value="1"/>
</dbReference>
<feature type="non-terminal residue" evidence="1">
    <location>
        <position position="1"/>
    </location>
</feature>
<dbReference type="InterPro" id="IPR013083">
    <property type="entry name" value="Znf_RING/FYVE/PHD"/>
</dbReference>
<protein>
    <submittedName>
        <fullName evidence="1">FAR-RED ELONGATED HYPOCOTYL 3-like</fullName>
    </submittedName>
</protein>
<keyword evidence="2" id="KW-1185">Reference proteome</keyword>
<dbReference type="InterPro" id="IPR001965">
    <property type="entry name" value="Znf_PHD"/>
</dbReference>